<dbReference type="GeneID" id="17285378"/>
<evidence type="ECO:0000259" key="1">
    <source>
        <dbReference type="Pfam" id="PF00710"/>
    </source>
</evidence>
<reference evidence="3" key="1">
    <citation type="journal article" date="2013" name="Nature">
        <title>Pan genome of the phytoplankton Emiliania underpins its global distribution.</title>
        <authorList>
            <person name="Read B.A."/>
            <person name="Kegel J."/>
            <person name="Klute M.J."/>
            <person name="Kuo A."/>
            <person name="Lefebvre S.C."/>
            <person name="Maumus F."/>
            <person name="Mayer C."/>
            <person name="Miller J."/>
            <person name="Monier A."/>
            <person name="Salamov A."/>
            <person name="Young J."/>
            <person name="Aguilar M."/>
            <person name="Claverie J.M."/>
            <person name="Frickenhaus S."/>
            <person name="Gonzalez K."/>
            <person name="Herman E.K."/>
            <person name="Lin Y.C."/>
            <person name="Napier J."/>
            <person name="Ogata H."/>
            <person name="Sarno A.F."/>
            <person name="Shmutz J."/>
            <person name="Schroeder D."/>
            <person name="de Vargas C."/>
            <person name="Verret F."/>
            <person name="von Dassow P."/>
            <person name="Valentin K."/>
            <person name="Van de Peer Y."/>
            <person name="Wheeler G."/>
            <person name="Dacks J.B."/>
            <person name="Delwiche C.F."/>
            <person name="Dyhrman S.T."/>
            <person name="Glockner G."/>
            <person name="John U."/>
            <person name="Richards T."/>
            <person name="Worden A.Z."/>
            <person name="Zhang X."/>
            <person name="Grigoriev I.V."/>
            <person name="Allen A.E."/>
            <person name="Bidle K."/>
            <person name="Borodovsky M."/>
            <person name="Bowler C."/>
            <person name="Brownlee C."/>
            <person name="Cock J.M."/>
            <person name="Elias M."/>
            <person name="Gladyshev V.N."/>
            <person name="Groth M."/>
            <person name="Guda C."/>
            <person name="Hadaegh A."/>
            <person name="Iglesias-Rodriguez M.D."/>
            <person name="Jenkins J."/>
            <person name="Jones B.M."/>
            <person name="Lawson T."/>
            <person name="Leese F."/>
            <person name="Lindquist E."/>
            <person name="Lobanov A."/>
            <person name="Lomsadze A."/>
            <person name="Malik S.B."/>
            <person name="Marsh M.E."/>
            <person name="Mackinder L."/>
            <person name="Mock T."/>
            <person name="Mueller-Roeber B."/>
            <person name="Pagarete A."/>
            <person name="Parker M."/>
            <person name="Probert I."/>
            <person name="Quesneville H."/>
            <person name="Raines C."/>
            <person name="Rensing S.A."/>
            <person name="Riano-Pachon D.M."/>
            <person name="Richier S."/>
            <person name="Rokitta S."/>
            <person name="Shiraiwa Y."/>
            <person name="Soanes D.M."/>
            <person name="van der Giezen M."/>
            <person name="Wahlund T.M."/>
            <person name="Williams B."/>
            <person name="Wilson W."/>
            <person name="Wolfe G."/>
            <person name="Wurch L.L."/>
        </authorList>
    </citation>
    <scope>NUCLEOTIDE SEQUENCE</scope>
</reference>
<dbReference type="Proteomes" id="UP000013827">
    <property type="component" value="Unassembled WGS sequence"/>
</dbReference>
<dbReference type="InterPro" id="IPR037152">
    <property type="entry name" value="L-asparaginase_N_sf"/>
</dbReference>
<evidence type="ECO:0000313" key="3">
    <source>
        <dbReference type="Proteomes" id="UP000013827"/>
    </source>
</evidence>
<accession>A0A0D3KWH4</accession>
<dbReference type="AlphaFoldDB" id="A0A0D3KWH4"/>
<dbReference type="eggNOG" id="ENOG502S4VT">
    <property type="taxonomic scope" value="Eukaryota"/>
</dbReference>
<proteinExistence type="predicted"/>
<dbReference type="Gene3D" id="3.40.50.1170">
    <property type="entry name" value="L-asparaginase, N-terminal domain"/>
    <property type="match status" value="1"/>
</dbReference>
<dbReference type="InterPro" id="IPR006034">
    <property type="entry name" value="Asparaginase/glutaminase-like"/>
</dbReference>
<dbReference type="InterPro" id="IPR036152">
    <property type="entry name" value="Asp/glu_Ase-like_sf"/>
</dbReference>
<keyword evidence="3" id="KW-1185">Reference proteome</keyword>
<dbReference type="HOGENOM" id="CLU_019134_4_2_1"/>
<organism evidence="2 3">
    <name type="scientific">Emiliania huxleyi (strain CCMP1516)</name>
    <dbReference type="NCBI Taxonomy" id="280463"/>
    <lineage>
        <taxon>Eukaryota</taxon>
        <taxon>Haptista</taxon>
        <taxon>Haptophyta</taxon>
        <taxon>Prymnesiophyceae</taxon>
        <taxon>Isochrysidales</taxon>
        <taxon>Noelaerhabdaceae</taxon>
        <taxon>Emiliania</taxon>
    </lineage>
</organism>
<dbReference type="PIRSF" id="PIRSF500176">
    <property type="entry name" value="L_ASNase"/>
    <property type="match status" value="1"/>
</dbReference>
<dbReference type="PaxDb" id="2903-EOD40109"/>
<dbReference type="EnsemblProtists" id="EOD40109">
    <property type="protein sequence ID" value="EOD40109"/>
    <property type="gene ID" value="EMIHUDRAFT_222944"/>
</dbReference>
<dbReference type="Pfam" id="PF00710">
    <property type="entry name" value="Asparaginase"/>
    <property type="match status" value="1"/>
</dbReference>
<name>A0A0D3KWH4_EMIH1</name>
<dbReference type="OMA" id="PGVYVAM"/>
<dbReference type="KEGG" id="ehx:EMIHUDRAFT_222944"/>
<dbReference type="PIRSF" id="PIRSF001220">
    <property type="entry name" value="L-ASNase_gatD"/>
    <property type="match status" value="1"/>
</dbReference>
<dbReference type="RefSeq" id="XP_005792538.1">
    <property type="nucleotide sequence ID" value="XM_005792481.1"/>
</dbReference>
<dbReference type="SUPFAM" id="SSF53774">
    <property type="entry name" value="Glutaminase/Asparaginase"/>
    <property type="match status" value="1"/>
</dbReference>
<protein>
    <recommendedName>
        <fullName evidence="1">L-asparaginase N-terminal domain-containing protein</fullName>
    </recommendedName>
</protein>
<dbReference type="STRING" id="2903.R1G2N8"/>
<sequence length="146" mass="15682">MGYAFEIDEPAAIRVLTVAQVEGWRCESVCKKDSTEITTEDRESLVMSIRRAPERRIVVTHGTDTMIETAQFVEASGAAVGKSVAFVGATKPERFKDSDATFNVGVAVGVTDVLPPGSVVVCMGGRAIPAARCMRDLDSGRYVDQP</sequence>
<evidence type="ECO:0000313" key="2">
    <source>
        <dbReference type="EnsemblProtists" id="EOD40109"/>
    </source>
</evidence>
<dbReference type="InterPro" id="IPR027474">
    <property type="entry name" value="L-asparaginase_N"/>
</dbReference>
<reference evidence="2" key="2">
    <citation type="submission" date="2024-10" db="UniProtKB">
        <authorList>
            <consortium name="EnsemblProtists"/>
        </authorList>
    </citation>
    <scope>IDENTIFICATION</scope>
</reference>
<feature type="domain" description="L-asparaginase N-terminal" evidence="1">
    <location>
        <begin position="17"/>
        <end position="134"/>
    </location>
</feature>